<dbReference type="AlphaFoldDB" id="A0A6J7JYJ3"/>
<organism evidence="2">
    <name type="scientific">freshwater metagenome</name>
    <dbReference type="NCBI Taxonomy" id="449393"/>
    <lineage>
        <taxon>unclassified sequences</taxon>
        <taxon>metagenomes</taxon>
        <taxon>ecological metagenomes</taxon>
    </lineage>
</organism>
<feature type="compositionally biased region" description="Basic residues" evidence="1">
    <location>
        <begin position="86"/>
        <end position="95"/>
    </location>
</feature>
<sequence length="122" mass="13591">MGRVDEVRDHPNLLGLASRFQSLESPGDLVPHVVGEVLGEHGDRIGASIALALEPLRGANSPFAGEQSEFNRDIREHILDVEHQRHPPSHAHNSARRTERERWGHRKHSVGMDRSGESDCRG</sequence>
<gene>
    <name evidence="2" type="ORF">UFOPK3733_01693</name>
</gene>
<reference evidence="2" key="1">
    <citation type="submission" date="2020-05" db="EMBL/GenBank/DDBJ databases">
        <authorList>
            <person name="Chiriac C."/>
            <person name="Salcher M."/>
            <person name="Ghai R."/>
            <person name="Kavagutti S V."/>
        </authorList>
    </citation>
    <scope>NUCLEOTIDE SEQUENCE</scope>
</reference>
<accession>A0A6J7JYJ3</accession>
<name>A0A6J7JYJ3_9ZZZZ</name>
<evidence type="ECO:0000313" key="2">
    <source>
        <dbReference type="EMBL" id="CAB4947891.1"/>
    </source>
</evidence>
<dbReference type="EMBL" id="CAFBNC010000104">
    <property type="protein sequence ID" value="CAB4947891.1"/>
    <property type="molecule type" value="Genomic_DNA"/>
</dbReference>
<feature type="region of interest" description="Disordered" evidence="1">
    <location>
        <begin position="80"/>
        <end position="122"/>
    </location>
</feature>
<proteinExistence type="predicted"/>
<protein>
    <submittedName>
        <fullName evidence="2">Unannotated protein</fullName>
    </submittedName>
</protein>
<feature type="compositionally biased region" description="Basic and acidic residues" evidence="1">
    <location>
        <begin position="110"/>
        <end position="122"/>
    </location>
</feature>
<evidence type="ECO:0000256" key="1">
    <source>
        <dbReference type="SAM" id="MobiDB-lite"/>
    </source>
</evidence>